<dbReference type="GO" id="GO:0006260">
    <property type="term" value="P:DNA replication"/>
    <property type="evidence" value="ECO:0007669"/>
    <property type="project" value="InterPro"/>
</dbReference>
<dbReference type="GO" id="GO:0003887">
    <property type="term" value="F:DNA-directed DNA polymerase activity"/>
    <property type="evidence" value="ECO:0007669"/>
    <property type="project" value="UniProtKB-EC"/>
</dbReference>
<dbReference type="InterPro" id="IPR036768">
    <property type="entry name" value="PolIII_chi_sf"/>
</dbReference>
<sequence length="149" mass="17790">MAEILFYHLTQSTLDDALPGLVERSLARQWKVTIQFMTDERRDAMDSYLWVYSDDSFLGHGTERDKYPELQPVYLTLGEENPNDSQVRFMVEGANCSNPEKYERLVVMFDGRDPELLAEARKQWKSYKEQNHQLTYWQQTEDRRWEKKA</sequence>
<dbReference type="OrthoDB" id="9795973at2"/>
<dbReference type="Proteomes" id="UP000187344">
    <property type="component" value="Unassembled WGS sequence"/>
</dbReference>
<dbReference type="Gene3D" id="3.40.50.10110">
    <property type="entry name" value="DNA polymerase III subunit chi"/>
    <property type="match status" value="1"/>
</dbReference>
<accession>A0A1R0F829</accession>
<proteinExistence type="predicted"/>
<evidence type="ECO:0000313" key="2">
    <source>
        <dbReference type="Proteomes" id="UP000187344"/>
    </source>
</evidence>
<dbReference type="GO" id="GO:0003677">
    <property type="term" value="F:DNA binding"/>
    <property type="evidence" value="ECO:0007669"/>
    <property type="project" value="InterPro"/>
</dbReference>
<dbReference type="AlphaFoldDB" id="A0A1R0F829"/>
<dbReference type="NCBIfam" id="NF004347">
    <property type="entry name" value="PRK05728.1-4"/>
    <property type="match status" value="1"/>
</dbReference>
<dbReference type="Pfam" id="PF04364">
    <property type="entry name" value="DNA_pol3_chi"/>
    <property type="match status" value="1"/>
</dbReference>
<comment type="caution">
    <text evidence="1">The sequence shown here is derived from an EMBL/GenBank/DDBJ whole genome shotgun (WGS) entry which is preliminary data.</text>
</comment>
<evidence type="ECO:0000313" key="1">
    <source>
        <dbReference type="EMBL" id="OLY43116.1"/>
    </source>
</evidence>
<dbReference type="PANTHER" id="PTHR38767:SF1">
    <property type="entry name" value="DNA POLYMERASE III SUBUNIT CHI"/>
    <property type="match status" value="1"/>
</dbReference>
<keyword evidence="1" id="KW-0808">Transferase</keyword>
<protein>
    <submittedName>
        <fullName evidence="1">DNA polymerase III, chi subunit</fullName>
        <ecNumber evidence="1">2.7.7.7</ecNumber>
    </submittedName>
</protein>
<dbReference type="SUPFAM" id="SSF102400">
    <property type="entry name" value="DNA polymerase III chi subunit"/>
    <property type="match status" value="1"/>
</dbReference>
<reference evidence="1 2" key="1">
    <citation type="submission" date="2016-12" db="EMBL/GenBank/DDBJ databases">
        <title>Comparative genomics of Bartonella apis.</title>
        <authorList>
            <person name="Engel P."/>
        </authorList>
    </citation>
    <scope>NUCLEOTIDE SEQUENCE [LARGE SCALE GENOMIC DNA]</scope>
    <source>
        <strain evidence="1 2">PEB0149</strain>
    </source>
</reference>
<dbReference type="PANTHER" id="PTHR38767">
    <property type="entry name" value="DNA POLYMERASE III SUBUNIT CHI"/>
    <property type="match status" value="1"/>
</dbReference>
<keyword evidence="2" id="KW-1185">Reference proteome</keyword>
<dbReference type="GO" id="GO:0032298">
    <property type="term" value="P:positive regulation of DNA-templated DNA replication initiation"/>
    <property type="evidence" value="ECO:0007669"/>
    <property type="project" value="TreeGrafter"/>
</dbReference>
<organism evidence="1 2">
    <name type="scientific">Bartonella apis</name>
    <dbReference type="NCBI Taxonomy" id="1686310"/>
    <lineage>
        <taxon>Bacteria</taxon>
        <taxon>Pseudomonadati</taxon>
        <taxon>Pseudomonadota</taxon>
        <taxon>Alphaproteobacteria</taxon>
        <taxon>Hyphomicrobiales</taxon>
        <taxon>Bartonellaceae</taxon>
        <taxon>Bartonella</taxon>
    </lineage>
</organism>
<keyword evidence="1" id="KW-0548">Nucleotidyltransferase</keyword>
<dbReference type="InterPro" id="IPR007459">
    <property type="entry name" value="DNA_pol3_chi"/>
</dbReference>
<dbReference type="RefSeq" id="WP_075870032.1">
    <property type="nucleotide sequence ID" value="NZ_CAMKXQ010000005.1"/>
</dbReference>
<gene>
    <name evidence="1" type="ORF">PEB0149_005380</name>
</gene>
<dbReference type="EMBL" id="LXYT01000002">
    <property type="protein sequence ID" value="OLY43116.1"/>
    <property type="molecule type" value="Genomic_DNA"/>
</dbReference>
<name>A0A1R0F829_9HYPH</name>
<dbReference type="EC" id="2.7.7.7" evidence="1"/>